<name>A0A8J3LQ70_9ACTN</name>
<comment type="caution">
    <text evidence="3">The sequence shown here is derived from an EMBL/GenBank/DDBJ whole genome shotgun (WGS) entry which is preliminary data.</text>
</comment>
<sequence length="104" mass="11069">MIGHSSHGPVDSRGVTSEPIPRNRELRLSDADREGVVGWLNTALAEGRLTLVECAERVDAVLRARAYSEVEPHLADLQVLAGNALLILSDGATADIDDVLKAAT</sequence>
<evidence type="ECO:0000256" key="1">
    <source>
        <dbReference type="SAM" id="MobiDB-lite"/>
    </source>
</evidence>
<dbReference type="PANTHER" id="PTHR40763:SF4">
    <property type="entry name" value="DUF1707 DOMAIN-CONTAINING PROTEIN"/>
    <property type="match status" value="1"/>
</dbReference>
<proteinExistence type="predicted"/>
<dbReference type="Proteomes" id="UP000653674">
    <property type="component" value="Unassembled WGS sequence"/>
</dbReference>
<dbReference type="InterPro" id="IPR012551">
    <property type="entry name" value="DUF1707_SHOCT-like"/>
</dbReference>
<organism evidence="3 4">
    <name type="scientific">Planosporangium flavigriseum</name>
    <dbReference type="NCBI Taxonomy" id="373681"/>
    <lineage>
        <taxon>Bacteria</taxon>
        <taxon>Bacillati</taxon>
        <taxon>Actinomycetota</taxon>
        <taxon>Actinomycetes</taxon>
        <taxon>Micromonosporales</taxon>
        <taxon>Micromonosporaceae</taxon>
        <taxon>Planosporangium</taxon>
    </lineage>
</organism>
<dbReference type="Pfam" id="PF08044">
    <property type="entry name" value="DUF1707"/>
    <property type="match status" value="1"/>
</dbReference>
<feature type="domain" description="DUF1707" evidence="2">
    <location>
        <begin position="26"/>
        <end position="78"/>
    </location>
</feature>
<accession>A0A8J3LQ70</accession>
<protein>
    <recommendedName>
        <fullName evidence="2">DUF1707 domain-containing protein</fullName>
    </recommendedName>
</protein>
<evidence type="ECO:0000313" key="3">
    <source>
        <dbReference type="EMBL" id="GIG71994.1"/>
    </source>
</evidence>
<dbReference type="EMBL" id="BONU01000002">
    <property type="protein sequence ID" value="GIG71994.1"/>
    <property type="molecule type" value="Genomic_DNA"/>
</dbReference>
<evidence type="ECO:0000313" key="4">
    <source>
        <dbReference type="Proteomes" id="UP000653674"/>
    </source>
</evidence>
<feature type="region of interest" description="Disordered" evidence="1">
    <location>
        <begin position="1"/>
        <end position="27"/>
    </location>
</feature>
<dbReference type="PANTHER" id="PTHR40763">
    <property type="entry name" value="MEMBRANE PROTEIN-RELATED"/>
    <property type="match status" value="1"/>
</dbReference>
<gene>
    <name evidence="3" type="ORF">Pfl04_03980</name>
</gene>
<evidence type="ECO:0000259" key="2">
    <source>
        <dbReference type="Pfam" id="PF08044"/>
    </source>
</evidence>
<dbReference type="AlphaFoldDB" id="A0A8J3LQ70"/>
<keyword evidence="4" id="KW-1185">Reference proteome</keyword>
<reference evidence="3" key="1">
    <citation type="submission" date="2021-01" db="EMBL/GenBank/DDBJ databases">
        <title>Whole genome shotgun sequence of Planosporangium flavigriseum NBRC 105377.</title>
        <authorList>
            <person name="Komaki H."/>
            <person name="Tamura T."/>
        </authorList>
    </citation>
    <scope>NUCLEOTIDE SEQUENCE</scope>
    <source>
        <strain evidence="3">NBRC 105377</strain>
    </source>
</reference>